<dbReference type="EMBL" id="UOFH01000188">
    <property type="protein sequence ID" value="VAW61565.1"/>
    <property type="molecule type" value="Genomic_DNA"/>
</dbReference>
<reference evidence="1" key="1">
    <citation type="submission" date="2018-06" db="EMBL/GenBank/DDBJ databases">
        <authorList>
            <person name="Zhirakovskaya E."/>
        </authorList>
    </citation>
    <scope>NUCLEOTIDE SEQUENCE</scope>
</reference>
<dbReference type="AlphaFoldDB" id="A0A3B0WZV7"/>
<gene>
    <name evidence="1" type="ORF">MNBD_GAMMA08-1875</name>
</gene>
<name>A0A3B0WZV7_9ZZZZ</name>
<feature type="non-terminal residue" evidence="1">
    <location>
        <position position="158"/>
    </location>
</feature>
<organism evidence="1">
    <name type="scientific">hydrothermal vent metagenome</name>
    <dbReference type="NCBI Taxonomy" id="652676"/>
    <lineage>
        <taxon>unclassified sequences</taxon>
        <taxon>metagenomes</taxon>
        <taxon>ecological metagenomes</taxon>
    </lineage>
</organism>
<evidence type="ECO:0000313" key="1">
    <source>
        <dbReference type="EMBL" id="VAW61565.1"/>
    </source>
</evidence>
<sequence>MLSNLVIKDSFGQHFKIFTNRESPSIAALKAERFHSSDQALRIISNLVTPVGYWQKIFNSEAIVHHTSVNDAQAQNEVAKLLFRNKIKLFKITLGIHTCNSEKTTLQDNNQNKLTFMPVSSLLVNTPKEVKTFDSIDDAAQYIDELNPDIDQLQKLSR</sequence>
<proteinExistence type="predicted"/>
<accession>A0A3B0WZV7</accession>
<protein>
    <submittedName>
        <fullName evidence="1">Uncharacterized protein</fullName>
    </submittedName>
</protein>